<dbReference type="Gene3D" id="3.30.70.360">
    <property type="match status" value="1"/>
</dbReference>
<keyword evidence="3" id="KW-0378">Hydrolase</keyword>
<dbReference type="SUPFAM" id="SSF53187">
    <property type="entry name" value="Zn-dependent exopeptidases"/>
    <property type="match status" value="1"/>
</dbReference>
<dbReference type="InterPro" id="IPR011650">
    <property type="entry name" value="Peptidase_M20_dimer"/>
</dbReference>
<dbReference type="InterPro" id="IPR036264">
    <property type="entry name" value="Bact_exopeptidase_dim_dom"/>
</dbReference>
<evidence type="ECO:0000256" key="5">
    <source>
        <dbReference type="SAM" id="SignalP"/>
    </source>
</evidence>
<gene>
    <name evidence="7" type="ORF">D1631_05920</name>
</gene>
<dbReference type="GO" id="GO:0046872">
    <property type="term" value="F:metal ion binding"/>
    <property type="evidence" value="ECO:0007669"/>
    <property type="project" value="UniProtKB-KW"/>
</dbReference>
<organism evidence="7 8">
    <name type="scientific">Chryseobacterium nematophagum</name>
    <dbReference type="NCBI Taxonomy" id="2305228"/>
    <lineage>
        <taxon>Bacteria</taxon>
        <taxon>Pseudomonadati</taxon>
        <taxon>Bacteroidota</taxon>
        <taxon>Flavobacteriia</taxon>
        <taxon>Flavobacteriales</taxon>
        <taxon>Weeksellaceae</taxon>
        <taxon>Chryseobacterium group</taxon>
        <taxon>Chryseobacterium</taxon>
    </lineage>
</organism>
<evidence type="ECO:0000256" key="4">
    <source>
        <dbReference type="ARBA" id="ARBA00022833"/>
    </source>
</evidence>
<evidence type="ECO:0000256" key="2">
    <source>
        <dbReference type="ARBA" id="ARBA00022723"/>
    </source>
</evidence>
<evidence type="ECO:0000259" key="6">
    <source>
        <dbReference type="Pfam" id="PF07687"/>
    </source>
</evidence>
<reference evidence="7 8" key="1">
    <citation type="submission" date="2018-08" db="EMBL/GenBank/DDBJ databases">
        <title>Chryseobacterium nematophagum: a novel matrix digesting pathogen of nematodes.</title>
        <authorList>
            <person name="Page A."/>
            <person name="Roberts M."/>
            <person name="Felix M.-A."/>
            <person name="Weir W."/>
        </authorList>
    </citation>
    <scope>NUCLEOTIDE SEQUENCE [LARGE SCALE GENOMIC DNA]</scope>
    <source>
        <strain evidence="7 8">JUb129</strain>
    </source>
</reference>
<dbReference type="AlphaFoldDB" id="A0A3M7TDX9"/>
<dbReference type="PROSITE" id="PS00758">
    <property type="entry name" value="ARGE_DAPE_CPG2_1"/>
    <property type="match status" value="1"/>
</dbReference>
<dbReference type="Pfam" id="PF01546">
    <property type="entry name" value="Peptidase_M20"/>
    <property type="match status" value="1"/>
</dbReference>
<dbReference type="RefSeq" id="WP_122635639.1">
    <property type="nucleotide sequence ID" value="NZ_QWIU01000002.1"/>
</dbReference>
<comment type="cofactor">
    <cofactor evidence="1">
        <name>Zn(2+)</name>
        <dbReference type="ChEBI" id="CHEBI:29105"/>
    </cofactor>
</comment>
<protein>
    <submittedName>
        <fullName evidence="7">M20 family peptidase</fullName>
    </submittedName>
</protein>
<keyword evidence="5" id="KW-0732">Signal</keyword>
<evidence type="ECO:0000256" key="1">
    <source>
        <dbReference type="ARBA" id="ARBA00001947"/>
    </source>
</evidence>
<dbReference type="PANTHER" id="PTHR43808:SF32">
    <property type="entry name" value="ARGE_DAPE-RELATED DEACYLASE"/>
    <property type="match status" value="1"/>
</dbReference>
<dbReference type="PANTHER" id="PTHR43808">
    <property type="entry name" value="ACETYLORNITHINE DEACETYLASE"/>
    <property type="match status" value="1"/>
</dbReference>
<feature type="chain" id="PRO_5018105610" evidence="5">
    <location>
        <begin position="19"/>
        <end position="436"/>
    </location>
</feature>
<dbReference type="Gene3D" id="3.40.630.10">
    <property type="entry name" value="Zn peptidases"/>
    <property type="match status" value="1"/>
</dbReference>
<dbReference type="EMBL" id="QWIU01000002">
    <property type="protein sequence ID" value="RNA61498.1"/>
    <property type="molecule type" value="Genomic_DNA"/>
</dbReference>
<accession>A0A3M7TDX9</accession>
<keyword evidence="2" id="KW-0479">Metal-binding</keyword>
<name>A0A3M7TDX9_9FLAO</name>
<dbReference type="SUPFAM" id="SSF55031">
    <property type="entry name" value="Bacterial exopeptidase dimerisation domain"/>
    <property type="match status" value="1"/>
</dbReference>
<dbReference type="InterPro" id="IPR001261">
    <property type="entry name" value="ArgE/DapE_CS"/>
</dbReference>
<evidence type="ECO:0000313" key="7">
    <source>
        <dbReference type="EMBL" id="RNA61498.1"/>
    </source>
</evidence>
<feature type="domain" description="Peptidase M20 dimerisation" evidence="6">
    <location>
        <begin position="213"/>
        <end position="329"/>
    </location>
</feature>
<dbReference type="Proteomes" id="UP000278775">
    <property type="component" value="Unassembled WGS sequence"/>
</dbReference>
<evidence type="ECO:0000313" key="8">
    <source>
        <dbReference type="Proteomes" id="UP000278775"/>
    </source>
</evidence>
<evidence type="ECO:0000256" key="3">
    <source>
        <dbReference type="ARBA" id="ARBA00022801"/>
    </source>
</evidence>
<dbReference type="Pfam" id="PF07687">
    <property type="entry name" value="M20_dimer"/>
    <property type="match status" value="1"/>
</dbReference>
<sequence>MKSILFTSLLVMVSFSFAKFPYETPDEKKIINYTLQNRKEQLDLLERLVNINSGTENVYGIKKVGALVKPEFEALGFNVQWYDLPSDMHHAGSLIATLNGNPGPRILLIGHLDTVFSMNSPFQKFTLSPDQKQVTGPGVIDNKGGVVTILYAMKALQHVNALKNANITIVLTGDEELAAKPTSISRSALTDIAKNSAIALGFEFALAPDELVVGRRGLNEWFLTSTGKSQHSSLIFQPNVGFGAIYEISRVLHEIQQELSSTPGLTINPGLILGGQKVDENIEKGIGTASGKKTIVTAIASAHGDMRFLSDQQRKGAEEKMKNIVAHPLTKTESSILFKSIIPLMAATKENDELRVQYSNISKKIGGPALKTVLPDLRGGADISYISSYVKAAIDGLGPWGKGAHTETETLDIDALPIATQRAALFILNYMKDNRQ</sequence>
<feature type="signal peptide" evidence="5">
    <location>
        <begin position="1"/>
        <end position="18"/>
    </location>
</feature>
<keyword evidence="4" id="KW-0862">Zinc</keyword>
<proteinExistence type="predicted"/>
<dbReference type="CDD" id="cd03885">
    <property type="entry name" value="M20_CPDG2"/>
    <property type="match status" value="1"/>
</dbReference>
<dbReference type="GO" id="GO:0016787">
    <property type="term" value="F:hydrolase activity"/>
    <property type="evidence" value="ECO:0007669"/>
    <property type="project" value="UniProtKB-KW"/>
</dbReference>
<comment type="caution">
    <text evidence="7">The sequence shown here is derived from an EMBL/GenBank/DDBJ whole genome shotgun (WGS) entry which is preliminary data.</text>
</comment>
<dbReference type="InterPro" id="IPR050072">
    <property type="entry name" value="Peptidase_M20A"/>
</dbReference>
<dbReference type="OrthoDB" id="9783294at2"/>
<dbReference type="InterPro" id="IPR002933">
    <property type="entry name" value="Peptidase_M20"/>
</dbReference>